<dbReference type="InterPro" id="IPR006311">
    <property type="entry name" value="TAT_signal"/>
</dbReference>
<protein>
    <recommendedName>
        <fullName evidence="4">Right handed beta helix domain-containing protein</fullName>
    </recommendedName>
</protein>
<dbReference type="InterPro" id="IPR011050">
    <property type="entry name" value="Pectin_lyase_fold/virulence"/>
</dbReference>
<dbReference type="OrthoDB" id="247704at2157"/>
<evidence type="ECO:0000313" key="3">
    <source>
        <dbReference type="Proteomes" id="UP000011560"/>
    </source>
</evidence>
<gene>
    <name evidence="2" type="ORF">C479_00520</name>
</gene>
<dbReference type="RefSeq" id="WP_007696322.1">
    <property type="nucleotide sequence ID" value="NZ_AOIQ01000002.1"/>
</dbReference>
<evidence type="ECO:0000313" key="2">
    <source>
        <dbReference type="EMBL" id="ELZ14346.1"/>
    </source>
</evidence>
<feature type="region of interest" description="Disordered" evidence="1">
    <location>
        <begin position="1"/>
        <end position="27"/>
    </location>
</feature>
<dbReference type="Proteomes" id="UP000011560">
    <property type="component" value="Unassembled WGS sequence"/>
</dbReference>
<dbReference type="PROSITE" id="PS51318">
    <property type="entry name" value="TAT"/>
    <property type="match status" value="1"/>
</dbReference>
<reference evidence="2 3" key="1">
    <citation type="journal article" date="2014" name="PLoS Genet.">
        <title>Phylogenetically driven sequencing of extremely halophilic archaea reveals strategies for static and dynamic osmo-response.</title>
        <authorList>
            <person name="Becker E.A."/>
            <person name="Seitzer P.M."/>
            <person name="Tritt A."/>
            <person name="Larsen D."/>
            <person name="Krusor M."/>
            <person name="Yao A.I."/>
            <person name="Wu D."/>
            <person name="Madern D."/>
            <person name="Eisen J.A."/>
            <person name="Darling A.E."/>
            <person name="Facciotti M.T."/>
        </authorList>
    </citation>
    <scope>NUCLEOTIDE SEQUENCE [LARGE SCALE GENOMIC DNA]</scope>
    <source>
        <strain evidence="2 3">JCM 14624</strain>
    </source>
</reference>
<evidence type="ECO:0008006" key="4">
    <source>
        <dbReference type="Google" id="ProtNLM"/>
    </source>
</evidence>
<comment type="caution">
    <text evidence="2">The sequence shown here is derived from an EMBL/GenBank/DDBJ whole genome shotgun (WGS) entry which is preliminary data.</text>
</comment>
<dbReference type="EMBL" id="AOIQ01000002">
    <property type="protein sequence ID" value="ELZ14346.1"/>
    <property type="molecule type" value="Genomic_DNA"/>
</dbReference>
<dbReference type="AlphaFoldDB" id="M0BTI4"/>
<keyword evidence="3" id="KW-1185">Reference proteome</keyword>
<dbReference type="SUPFAM" id="SSF51126">
    <property type="entry name" value="Pectin lyase-like"/>
    <property type="match status" value="1"/>
</dbReference>
<organism evidence="2 3">
    <name type="scientific">Halovivax asiaticus JCM 14624</name>
    <dbReference type="NCBI Taxonomy" id="1227490"/>
    <lineage>
        <taxon>Archaea</taxon>
        <taxon>Methanobacteriati</taxon>
        <taxon>Methanobacteriota</taxon>
        <taxon>Stenosarchaea group</taxon>
        <taxon>Halobacteria</taxon>
        <taxon>Halobacteriales</taxon>
        <taxon>Natrialbaceae</taxon>
        <taxon>Halovivax</taxon>
    </lineage>
</organism>
<sequence length="508" mass="54084">MAREPPESDNGQANAEDGTAESATSNTGLLHRRSYLQLAGAAVGGAAIASAAGRANAASYDVVEVDAGSHEVLRVGAGETLENVLIDVTADGASATIDCHAPNTTVRNVGFEGRMDSPPTGIIGASDTGGGTSVIENVYLGDGASAGHRHGLGLWVSPEHSGHLVIDRVNIQEMGDNSFYCSAPGNNGTVELRNCYSANSWVAHYRLAKGTVENCVALNDDRHKDGRGIWAWAPGTVEVRDCDLDMNGRHYAIAAGANGSGTHVAVSDTQYSTAFHGGIREANGSTVDLQQGNGTNPDGSRLPDGCPTSAREAAAGGRTQVQTTNRIELSGQFSYRIEVDGEIEPAAAHAQWLTEGEAYGDDWAEWWLSGSDEARTVWEYTGDITSLEVTEYDGTTSVRTLAVNGDELDHDKYVTPSTHTLELAGQFDYRVEIDGEIEPAAAHAQWLTEGEAYGDDWAEWWLSGSDEARTVWEYTGDITSLDISPHQGRTAVRTLAIDGESVDHKRFE</sequence>
<proteinExistence type="predicted"/>
<evidence type="ECO:0000256" key="1">
    <source>
        <dbReference type="SAM" id="MobiDB-lite"/>
    </source>
</evidence>
<name>M0BTI4_9EURY</name>
<accession>M0BTI4</accession>